<dbReference type="EMBL" id="PUJX01000044">
    <property type="protein sequence ID" value="TDB44037.1"/>
    <property type="molecule type" value="Genomic_DNA"/>
</dbReference>
<evidence type="ECO:0000256" key="1">
    <source>
        <dbReference type="ARBA" id="ARBA00001316"/>
    </source>
</evidence>
<dbReference type="EC" id="4.6.1.13" evidence="2"/>
<evidence type="ECO:0000259" key="7">
    <source>
        <dbReference type="SMART" id="SM00148"/>
    </source>
</evidence>
<protein>
    <recommendedName>
        <fullName evidence="3">1-phosphatidylinositol phosphodiesterase</fullName>
        <ecNumber evidence="2">4.6.1.13</ecNumber>
    </recommendedName>
    <alternativeName>
        <fullName evidence="4">Phosphatidylinositol diacylglycerol-lyase</fullName>
    </alternativeName>
    <alternativeName>
        <fullName evidence="5">Phosphatidylinositol-specific phospholipase C</fullName>
    </alternativeName>
</protein>
<dbReference type="InterPro" id="IPR017946">
    <property type="entry name" value="PLC-like_Pdiesterase_TIM-brl"/>
</dbReference>
<feature type="region of interest" description="Disordered" evidence="6">
    <location>
        <begin position="1"/>
        <end position="22"/>
    </location>
</feature>
<gene>
    <name evidence="8" type="ORF">C5468_23425</name>
</gene>
<organism evidence="8 9">
    <name type="scientific">Photorhabdus luminescens subsp. mexicana</name>
    <dbReference type="NCBI Taxonomy" id="2100167"/>
    <lineage>
        <taxon>Bacteria</taxon>
        <taxon>Pseudomonadati</taxon>
        <taxon>Pseudomonadota</taxon>
        <taxon>Gammaproteobacteria</taxon>
        <taxon>Enterobacterales</taxon>
        <taxon>Morganellaceae</taxon>
        <taxon>Photorhabdus</taxon>
    </lineage>
</organism>
<dbReference type="InterPro" id="IPR000909">
    <property type="entry name" value="PLipase_C_PInositol-sp_X_dom"/>
</dbReference>
<evidence type="ECO:0000256" key="4">
    <source>
        <dbReference type="ARBA" id="ARBA00030474"/>
    </source>
</evidence>
<evidence type="ECO:0000256" key="5">
    <source>
        <dbReference type="ARBA" id="ARBA00030782"/>
    </source>
</evidence>
<dbReference type="PANTHER" id="PTHR13593">
    <property type="match status" value="1"/>
</dbReference>
<dbReference type="PROSITE" id="PS50007">
    <property type="entry name" value="PIPLC_X_DOMAIN"/>
    <property type="match status" value="1"/>
</dbReference>
<reference evidence="8 9" key="1">
    <citation type="journal article" date="2019" name="Int. J. Syst. Evol. Microbiol.">
        <title>Photorhabdus khanii subsp. guanajuatensis subsp. nov., isolated from Heterorhabditis atacamensis, and Photorhabdus luminescens subsp. mexicana subsp. nov., isolated from Heterorhabditis mexicana entomopathogenic nematodes.</title>
        <authorList>
            <person name="Machado R.A.R."/>
            <person name="Bruno P."/>
            <person name="Arce C.C.M."/>
            <person name="Liechti N."/>
            <person name="Kohler A."/>
            <person name="Bernal J."/>
            <person name="Bruggmann R."/>
            <person name="Turlings T.C.J."/>
        </authorList>
    </citation>
    <scope>NUCLEOTIDE SEQUENCE [LARGE SCALE GENOMIC DNA]</scope>
    <source>
        <strain evidence="8 9">MEX47-22</strain>
    </source>
</reference>
<comment type="catalytic activity">
    <reaction evidence="1">
        <text>a 1,2-diacyl-sn-glycero-3-phospho-(1D-myo-inositol) = 1D-myo-inositol 1,2-cyclic phosphate + a 1,2-diacyl-sn-glycerol</text>
        <dbReference type="Rhea" id="RHEA:17093"/>
        <dbReference type="ChEBI" id="CHEBI:17815"/>
        <dbReference type="ChEBI" id="CHEBI:57880"/>
        <dbReference type="ChEBI" id="CHEBI:58484"/>
        <dbReference type="EC" id="4.6.1.13"/>
    </reaction>
</comment>
<dbReference type="Proteomes" id="UP000295550">
    <property type="component" value="Unassembled WGS sequence"/>
</dbReference>
<comment type="caution">
    <text evidence="8">The sequence shown here is derived from an EMBL/GenBank/DDBJ whole genome shotgun (WGS) entry which is preliminary data.</text>
</comment>
<dbReference type="PANTHER" id="PTHR13593:SF113">
    <property type="entry name" value="SI:DKEY-266F7.9"/>
    <property type="match status" value="1"/>
</dbReference>
<accession>A0A4R4IT85</accession>
<dbReference type="SMART" id="SM00148">
    <property type="entry name" value="PLCXc"/>
    <property type="match status" value="1"/>
</dbReference>
<dbReference type="Pfam" id="PF00388">
    <property type="entry name" value="PI-PLC-X"/>
    <property type="match status" value="1"/>
</dbReference>
<name>A0A4R4IT85_PHOLU</name>
<dbReference type="GO" id="GO:0006629">
    <property type="term" value="P:lipid metabolic process"/>
    <property type="evidence" value="ECO:0007669"/>
    <property type="project" value="InterPro"/>
</dbReference>
<evidence type="ECO:0000256" key="3">
    <source>
        <dbReference type="ARBA" id="ARBA00019758"/>
    </source>
</evidence>
<proteinExistence type="predicted"/>
<dbReference type="SUPFAM" id="SSF51695">
    <property type="entry name" value="PLC-like phosphodiesterases"/>
    <property type="match status" value="1"/>
</dbReference>
<evidence type="ECO:0000256" key="2">
    <source>
        <dbReference type="ARBA" id="ARBA00012581"/>
    </source>
</evidence>
<evidence type="ECO:0000256" key="6">
    <source>
        <dbReference type="SAM" id="MobiDB-lite"/>
    </source>
</evidence>
<evidence type="ECO:0000313" key="9">
    <source>
        <dbReference type="Proteomes" id="UP000295550"/>
    </source>
</evidence>
<sequence length="316" mass="36179">MNMDNNRNNIDEKSNINHQTENSLSGWAPNAWMGRLHDDNRLLSHITIPGTHESCAHRNISGMVQCQDLSISDQLQLGIRYLDIRCHAETNNRGFIIDGYEGRWIFNMYHGIINEYIIFDKVINDCENFLKANPLETILMSIKQEQSKEPDELFNAIFKRYKDKYSPLFHDDCQIPKLGDVRGKIVIISRNKGLPGIAWTSMDIEDHYDNPGKKEKYHLVVNHLEKALKDSGDTLYLTNTSAYSGPDFTLDYAFYMNKSLKNWLIHTYQPAYSGHDKPTLGIVAMDFVGRWNNGDVVSLLYEGCNSDKMPGCSSSN</sequence>
<evidence type="ECO:0000313" key="8">
    <source>
        <dbReference type="EMBL" id="TDB44037.1"/>
    </source>
</evidence>
<dbReference type="GO" id="GO:0008081">
    <property type="term" value="F:phosphoric diester hydrolase activity"/>
    <property type="evidence" value="ECO:0007669"/>
    <property type="project" value="InterPro"/>
</dbReference>
<feature type="domain" description="Phosphatidylinositol-specific phospholipase C X" evidence="7">
    <location>
        <begin position="37"/>
        <end position="190"/>
    </location>
</feature>
<dbReference type="CDD" id="cd08586">
    <property type="entry name" value="PI-PLCc_BcPLC_like"/>
    <property type="match status" value="1"/>
</dbReference>
<dbReference type="InterPro" id="IPR051057">
    <property type="entry name" value="PI-PLC_domain"/>
</dbReference>
<dbReference type="GO" id="GO:0004436">
    <property type="term" value="F:phosphatidylinositol diacylglycerol-lyase activity"/>
    <property type="evidence" value="ECO:0007669"/>
    <property type="project" value="UniProtKB-EC"/>
</dbReference>
<dbReference type="Gene3D" id="3.20.20.190">
    <property type="entry name" value="Phosphatidylinositol (PI) phosphodiesterase"/>
    <property type="match status" value="1"/>
</dbReference>
<dbReference type="AlphaFoldDB" id="A0A4R4IT85"/>